<proteinExistence type="predicted"/>
<reference evidence="1 2" key="1">
    <citation type="journal article" date="2014" name="PLoS ONE">
        <title>De novo Genome Assembly of the Fungal Plant Pathogen Pyrenophora semeniperda.</title>
        <authorList>
            <person name="Soliai M.M."/>
            <person name="Meyer S.E."/>
            <person name="Udall J.A."/>
            <person name="Elzinga D.E."/>
            <person name="Hermansen R.A."/>
            <person name="Bodily P.M."/>
            <person name="Hart A.A."/>
            <person name="Coleman C.E."/>
        </authorList>
    </citation>
    <scope>NUCLEOTIDE SEQUENCE [LARGE SCALE GENOMIC DNA]</scope>
    <source>
        <strain evidence="1 2">CCB06</strain>
        <tissue evidence="1">Mycelium</tissue>
    </source>
</reference>
<dbReference type="AlphaFoldDB" id="A0A3M7M6B3"/>
<gene>
    <name evidence="1" type="ORF">GMOD_00000068</name>
</gene>
<protein>
    <submittedName>
        <fullName evidence="1">Uncharacterized protein</fullName>
    </submittedName>
</protein>
<dbReference type="EMBL" id="KE747824">
    <property type="protein sequence ID" value="RMZ70033.1"/>
    <property type="molecule type" value="Genomic_DNA"/>
</dbReference>
<keyword evidence="2" id="KW-1185">Reference proteome</keyword>
<evidence type="ECO:0000313" key="1">
    <source>
        <dbReference type="EMBL" id="RMZ70033.1"/>
    </source>
</evidence>
<organism evidence="1 2">
    <name type="scientific">Pyrenophora seminiperda CCB06</name>
    <dbReference type="NCBI Taxonomy" id="1302712"/>
    <lineage>
        <taxon>Eukaryota</taxon>
        <taxon>Fungi</taxon>
        <taxon>Dikarya</taxon>
        <taxon>Ascomycota</taxon>
        <taxon>Pezizomycotina</taxon>
        <taxon>Dothideomycetes</taxon>
        <taxon>Pleosporomycetidae</taxon>
        <taxon>Pleosporales</taxon>
        <taxon>Pleosporineae</taxon>
        <taxon>Pleosporaceae</taxon>
        <taxon>Pyrenophora</taxon>
    </lineage>
</organism>
<name>A0A3M7M6B3_9PLEO</name>
<accession>A0A3M7M6B3</accession>
<evidence type="ECO:0000313" key="2">
    <source>
        <dbReference type="Proteomes" id="UP000265663"/>
    </source>
</evidence>
<dbReference type="Proteomes" id="UP000265663">
    <property type="component" value="Unassembled WGS sequence"/>
</dbReference>
<sequence>MLVSTGSEPARAGRISFLTQNATRAPRITDGRHGRIDLALWHRQPGSVRSSVTGYCKRTLSFDIYSVMLLSRWCMRMLEWVADSTMEPGGNMSQPTLKSFSEPLSICIHIRKPGKQTRKDQLRSHGRPYPSNCRWSTYTRRGMLHVVPVRHWCWRQKEKKVDTPLPFRAEDTPDQACRQEIKAGLSGGQAVYQGAIAEGASEAAYSRGGRVNRVGGRQTCAVGDTACSHIHGGCCAHSRKGMGEGQTTCSNSGRVRCSAEYRRTSWRWGVVAAGAGRNDRSLSRVVEKQRCAEAHARRRLWQPLLWTVDRVPAPAAPDGRAGEIVRRLDWARWDAIGAINLRYQI</sequence>